<keyword evidence="1" id="KW-0479">Metal-binding</keyword>
<sequence length="340" mass="37808">MKMSEKDLLFCYNQGCGKQFDPLENTEDSCLFHPGAPFFHDAYKGWSCCKKRSVDFTEFLNTKGCAKGPHNPVKPPEPEKRERGSQDVVIHERKPLQKDDTEYGDANDSTTALIVTVSPALRKLLDDEASTKPTQNDVSVGGGEVVEGTACKNAGCLVTYREPPADLGSCVHHPGTAIFHEGMKYWSCCKRKTTDFTVFLNQKGCVSGEHAWSAPSKRGEKVNCRHDWHQTGPYVFITYYAKKVDPKQCVFNANSAKLELQLTFEGKLFAHTILLRGPISPEESTVTLGGSKVEIKLKKANAMSWKDLGEFVVDNEEPEHKAEESSNTVEDIPDVDLNDL</sequence>
<name>A0A7R9G8M9_9CRUS</name>
<feature type="domain" description="CHORD" evidence="6">
    <location>
        <begin position="151"/>
        <end position="210"/>
    </location>
</feature>
<proteinExistence type="predicted"/>
<dbReference type="Pfam" id="PF04969">
    <property type="entry name" value="CS"/>
    <property type="match status" value="1"/>
</dbReference>
<organism evidence="7">
    <name type="scientific">Notodromas monacha</name>
    <dbReference type="NCBI Taxonomy" id="399045"/>
    <lineage>
        <taxon>Eukaryota</taxon>
        <taxon>Metazoa</taxon>
        <taxon>Ecdysozoa</taxon>
        <taxon>Arthropoda</taxon>
        <taxon>Crustacea</taxon>
        <taxon>Oligostraca</taxon>
        <taxon>Ostracoda</taxon>
        <taxon>Podocopa</taxon>
        <taxon>Podocopida</taxon>
        <taxon>Cypridocopina</taxon>
        <taxon>Cypridoidea</taxon>
        <taxon>Cyprididae</taxon>
        <taxon>Notodromas</taxon>
    </lineage>
</organism>
<dbReference type="PANTHER" id="PTHR46983">
    <property type="entry name" value="CYSTEINE AND HISTIDINE-RICH DOMAIN-CONTAINING PROTEIN 1"/>
    <property type="match status" value="1"/>
</dbReference>
<protein>
    <recommendedName>
        <fullName evidence="9">Cysteine and histidine-rich domain-containing protein 1</fullName>
    </recommendedName>
</protein>
<dbReference type="SUPFAM" id="SSF49764">
    <property type="entry name" value="HSP20-like chaperones"/>
    <property type="match status" value="1"/>
</dbReference>
<dbReference type="PANTHER" id="PTHR46983:SF3">
    <property type="entry name" value="CHPADIPLOID STATE MAINTENANCE PROTEIN CHPA"/>
    <property type="match status" value="1"/>
</dbReference>
<dbReference type="InterPro" id="IPR007052">
    <property type="entry name" value="CS_dom"/>
</dbReference>
<dbReference type="GO" id="GO:0046872">
    <property type="term" value="F:metal ion binding"/>
    <property type="evidence" value="ECO:0007669"/>
    <property type="project" value="UniProtKB-KW"/>
</dbReference>
<evidence type="ECO:0000256" key="4">
    <source>
        <dbReference type="SAM" id="MobiDB-lite"/>
    </source>
</evidence>
<dbReference type="OrthoDB" id="10261079at2759"/>
<evidence type="ECO:0000259" key="5">
    <source>
        <dbReference type="PROSITE" id="PS51203"/>
    </source>
</evidence>
<evidence type="ECO:0000256" key="2">
    <source>
        <dbReference type="ARBA" id="ARBA00022737"/>
    </source>
</evidence>
<dbReference type="EMBL" id="OA882145">
    <property type="protein sequence ID" value="CAD7273232.1"/>
    <property type="molecule type" value="Genomic_DNA"/>
</dbReference>
<evidence type="ECO:0000313" key="8">
    <source>
        <dbReference type="Proteomes" id="UP000678499"/>
    </source>
</evidence>
<feature type="compositionally biased region" description="Acidic residues" evidence="4">
    <location>
        <begin position="331"/>
        <end position="340"/>
    </location>
</feature>
<evidence type="ECO:0000259" key="6">
    <source>
        <dbReference type="PROSITE" id="PS51401"/>
    </source>
</evidence>
<accession>A0A7R9G8M9</accession>
<dbReference type="AlphaFoldDB" id="A0A7R9G8M9"/>
<dbReference type="PROSITE" id="PS51203">
    <property type="entry name" value="CS"/>
    <property type="match status" value="1"/>
</dbReference>
<dbReference type="InterPro" id="IPR007051">
    <property type="entry name" value="CHORD_dom"/>
</dbReference>
<dbReference type="Gene3D" id="4.10.1130.20">
    <property type="match status" value="2"/>
</dbReference>
<evidence type="ECO:0000256" key="1">
    <source>
        <dbReference type="ARBA" id="ARBA00022723"/>
    </source>
</evidence>
<dbReference type="EMBL" id="CAJPEX010000108">
    <property type="protein sequence ID" value="CAG0913384.1"/>
    <property type="molecule type" value="Genomic_DNA"/>
</dbReference>
<keyword evidence="2" id="KW-0677">Repeat</keyword>
<feature type="domain" description="CHORD" evidence="6">
    <location>
        <begin position="11"/>
        <end position="70"/>
    </location>
</feature>
<keyword evidence="8" id="KW-1185">Reference proteome</keyword>
<evidence type="ECO:0008006" key="9">
    <source>
        <dbReference type="Google" id="ProtNLM"/>
    </source>
</evidence>
<evidence type="ECO:0000313" key="7">
    <source>
        <dbReference type="EMBL" id="CAD7273232.1"/>
    </source>
</evidence>
<dbReference type="InterPro" id="IPR008978">
    <property type="entry name" value="HSP20-like_chaperone"/>
</dbReference>
<feature type="domain" description="CS" evidence="5">
    <location>
        <begin position="221"/>
        <end position="309"/>
    </location>
</feature>
<feature type="region of interest" description="Disordered" evidence="4">
    <location>
        <begin position="67"/>
        <end position="89"/>
    </location>
</feature>
<dbReference type="PROSITE" id="PS51401">
    <property type="entry name" value="CHORD"/>
    <property type="match status" value="2"/>
</dbReference>
<evidence type="ECO:0000256" key="3">
    <source>
        <dbReference type="ARBA" id="ARBA00022833"/>
    </source>
</evidence>
<feature type="compositionally biased region" description="Basic and acidic residues" evidence="4">
    <location>
        <begin position="76"/>
        <end position="89"/>
    </location>
</feature>
<dbReference type="Proteomes" id="UP000678499">
    <property type="component" value="Unassembled WGS sequence"/>
</dbReference>
<keyword evidence="3" id="KW-0862">Zinc</keyword>
<gene>
    <name evidence="7" type="ORF">NMOB1V02_LOCUS1131</name>
</gene>
<reference evidence="7" key="1">
    <citation type="submission" date="2020-11" db="EMBL/GenBank/DDBJ databases">
        <authorList>
            <person name="Tran Van P."/>
        </authorList>
    </citation>
    <scope>NUCLEOTIDE SEQUENCE</scope>
</reference>
<dbReference type="Gene3D" id="2.60.40.790">
    <property type="match status" value="1"/>
</dbReference>
<feature type="region of interest" description="Disordered" evidence="4">
    <location>
        <begin position="315"/>
        <end position="340"/>
    </location>
</feature>
<dbReference type="InterPro" id="IPR039790">
    <property type="entry name" value="CHRD1"/>
</dbReference>
<dbReference type="Pfam" id="PF04968">
    <property type="entry name" value="CHORD"/>
    <property type="match status" value="2"/>
</dbReference>